<sequence>MSSHIAVFCIPAHGHMRPALAVTEELVRRGHRVSFVAPEGFTLTARETGADVVPYTSPLAEAFAALKDEDLPPDHMAWYAVMLQIESEEVIRTAEEHFTDDPPDLLFHDMSLAFAGRTLGTLWNRPAVQSTPAMASNAHYWEFGTMFAMMGFPEDHPAVPELFRRASEFAEGRGLAVPIDELLGWQMPVESVVYAPRAFQTAEETFGDETAFVGPCFLAEDLTATWDTPQDDTPLVVISMGTLAHEQSEFFRTCVRALTGRPWRAVITVGNGFDTATLGTVPPNIEVYPWVPQVAVLEHADVFVTSGGLGSLMGAVHTGTPMLMAPHLPEHRITCIRAAELGLGVLLEPGETTEEHILATLQHLITDEATRTQLRRMRELTEEAGGVTRAADVLESRIRAAR</sequence>
<feature type="domain" description="Erythromycin biosynthesis protein CIII-like C-terminal" evidence="3">
    <location>
        <begin position="275"/>
        <end position="379"/>
    </location>
</feature>
<proteinExistence type="inferred from homology"/>
<dbReference type="InterPro" id="IPR050426">
    <property type="entry name" value="Glycosyltransferase_28"/>
</dbReference>
<comment type="similarity">
    <text evidence="1">Belongs to the UDP-glycosyltransferase family.</text>
</comment>
<dbReference type="GO" id="GO:0008194">
    <property type="term" value="F:UDP-glycosyltransferase activity"/>
    <property type="evidence" value="ECO:0007669"/>
    <property type="project" value="InterPro"/>
</dbReference>
<keyword evidence="5" id="KW-1185">Reference proteome</keyword>
<dbReference type="SUPFAM" id="SSF53756">
    <property type="entry name" value="UDP-Glycosyltransferase/glycogen phosphorylase"/>
    <property type="match status" value="1"/>
</dbReference>
<organism evidence="4 5">
    <name type="scientific">Streptomyces tubercidicus</name>
    <dbReference type="NCBI Taxonomy" id="47759"/>
    <lineage>
        <taxon>Bacteria</taxon>
        <taxon>Bacillati</taxon>
        <taxon>Actinomycetota</taxon>
        <taxon>Actinomycetes</taxon>
        <taxon>Kitasatosporales</taxon>
        <taxon>Streptomycetaceae</taxon>
        <taxon>Streptomyces</taxon>
    </lineage>
</organism>
<dbReference type="GO" id="GO:0017000">
    <property type="term" value="P:antibiotic biosynthetic process"/>
    <property type="evidence" value="ECO:0007669"/>
    <property type="project" value="UniProtKB-ARBA"/>
</dbReference>
<dbReference type="RefSeq" id="WP_269777421.1">
    <property type="nucleotide sequence ID" value="NZ_BLIR01000003.1"/>
</dbReference>
<evidence type="ECO:0000313" key="4">
    <source>
        <dbReference type="EMBL" id="GFE41900.1"/>
    </source>
</evidence>
<evidence type="ECO:0000256" key="1">
    <source>
        <dbReference type="ARBA" id="ARBA00009995"/>
    </source>
</evidence>
<dbReference type="Proteomes" id="UP000431826">
    <property type="component" value="Unassembled WGS sequence"/>
</dbReference>
<dbReference type="Gene3D" id="3.40.50.2000">
    <property type="entry name" value="Glycogen Phosphorylase B"/>
    <property type="match status" value="2"/>
</dbReference>
<evidence type="ECO:0000313" key="5">
    <source>
        <dbReference type="Proteomes" id="UP000431826"/>
    </source>
</evidence>
<protein>
    <submittedName>
        <fullName evidence="4">Glycosyl transferase</fullName>
    </submittedName>
</protein>
<dbReference type="Pfam" id="PF06722">
    <property type="entry name" value="EryCIII-like_C"/>
    <property type="match status" value="1"/>
</dbReference>
<dbReference type="AlphaFoldDB" id="A0A640V3H1"/>
<dbReference type="InterPro" id="IPR002213">
    <property type="entry name" value="UDP_glucos_trans"/>
</dbReference>
<dbReference type="PANTHER" id="PTHR48050:SF13">
    <property type="entry name" value="STEROL 3-BETA-GLUCOSYLTRANSFERASE UGT80A2"/>
    <property type="match status" value="1"/>
</dbReference>
<dbReference type="EMBL" id="BLIR01000003">
    <property type="protein sequence ID" value="GFE41900.1"/>
    <property type="molecule type" value="Genomic_DNA"/>
</dbReference>
<name>A0A640V3H1_9ACTN</name>
<accession>A0A640V3H1</accession>
<dbReference type="CDD" id="cd03784">
    <property type="entry name" value="GT1_Gtf-like"/>
    <property type="match status" value="1"/>
</dbReference>
<evidence type="ECO:0000259" key="3">
    <source>
        <dbReference type="Pfam" id="PF06722"/>
    </source>
</evidence>
<dbReference type="InterPro" id="IPR006326">
    <property type="entry name" value="UDPGT_MGT-like"/>
</dbReference>
<dbReference type="NCBIfam" id="TIGR01426">
    <property type="entry name" value="MGT"/>
    <property type="match status" value="1"/>
</dbReference>
<dbReference type="InterPro" id="IPR010610">
    <property type="entry name" value="EryCIII-like_C"/>
</dbReference>
<dbReference type="FunFam" id="3.40.50.2000:FF:000072">
    <property type="entry name" value="Glycosyl transferase"/>
    <property type="match status" value="1"/>
</dbReference>
<comment type="caution">
    <text evidence="4">The sequence shown here is derived from an EMBL/GenBank/DDBJ whole genome shotgun (WGS) entry which is preliminary data.</text>
</comment>
<dbReference type="PANTHER" id="PTHR48050">
    <property type="entry name" value="STEROL 3-BETA-GLUCOSYLTRANSFERASE"/>
    <property type="match status" value="1"/>
</dbReference>
<dbReference type="GeneID" id="96287627"/>
<gene>
    <name evidence="4" type="ORF">Stube_65730</name>
</gene>
<reference evidence="4 5" key="1">
    <citation type="submission" date="2019-12" db="EMBL/GenBank/DDBJ databases">
        <title>Whole genome shotgun sequence of Streptomyces tubercidicus NBRC 13090.</title>
        <authorList>
            <person name="Ichikawa N."/>
            <person name="Kimura A."/>
            <person name="Kitahashi Y."/>
            <person name="Komaki H."/>
            <person name="Tamura T."/>
        </authorList>
    </citation>
    <scope>NUCLEOTIDE SEQUENCE [LARGE SCALE GENOMIC DNA]</scope>
    <source>
        <strain evidence="4 5">NBRC 13090</strain>
    </source>
</reference>
<keyword evidence="2 4" id="KW-0808">Transferase</keyword>
<evidence type="ECO:0000256" key="2">
    <source>
        <dbReference type="ARBA" id="ARBA00022679"/>
    </source>
</evidence>
<dbReference type="GO" id="GO:0016758">
    <property type="term" value="F:hexosyltransferase activity"/>
    <property type="evidence" value="ECO:0007669"/>
    <property type="project" value="InterPro"/>
</dbReference>